<evidence type="ECO:0000313" key="1">
    <source>
        <dbReference type="EMBL" id="KAF9315564.1"/>
    </source>
</evidence>
<name>A0A9P5S8H3_9FUNG</name>
<dbReference type="AlphaFoldDB" id="A0A9P5S8H3"/>
<evidence type="ECO:0000313" key="2">
    <source>
        <dbReference type="Proteomes" id="UP000696485"/>
    </source>
</evidence>
<protein>
    <submittedName>
        <fullName evidence="1">Uncharacterized protein</fullName>
    </submittedName>
</protein>
<keyword evidence="2" id="KW-1185">Reference proteome</keyword>
<dbReference type="Proteomes" id="UP000696485">
    <property type="component" value="Unassembled WGS sequence"/>
</dbReference>
<gene>
    <name evidence="1" type="ORF">BG006_003727</name>
</gene>
<organism evidence="1 2">
    <name type="scientific">Podila minutissima</name>
    <dbReference type="NCBI Taxonomy" id="64525"/>
    <lineage>
        <taxon>Eukaryota</taxon>
        <taxon>Fungi</taxon>
        <taxon>Fungi incertae sedis</taxon>
        <taxon>Mucoromycota</taxon>
        <taxon>Mortierellomycotina</taxon>
        <taxon>Mortierellomycetes</taxon>
        <taxon>Mortierellales</taxon>
        <taxon>Mortierellaceae</taxon>
        <taxon>Podila</taxon>
    </lineage>
</organism>
<accession>A0A9P5S8H3</accession>
<sequence length="113" mass="12830">MDCEHLPPESDMRDKVLEILTKLGETILQTSKVMRQMQSLEHGDVSDTGRKADCIFMHEGVELSNIEFKRADIGERDLAIQNRKNVRLARCIQQAHISLGIKDPSVFMADVHV</sequence>
<comment type="caution">
    <text evidence="1">The sequence shown here is derived from an EMBL/GenBank/DDBJ whole genome shotgun (WGS) entry which is preliminary data.</text>
</comment>
<proteinExistence type="predicted"/>
<reference evidence="1" key="1">
    <citation type="journal article" date="2020" name="Fungal Divers.">
        <title>Resolving the Mortierellaceae phylogeny through synthesis of multi-gene phylogenetics and phylogenomics.</title>
        <authorList>
            <person name="Vandepol N."/>
            <person name="Liber J."/>
            <person name="Desiro A."/>
            <person name="Na H."/>
            <person name="Kennedy M."/>
            <person name="Barry K."/>
            <person name="Grigoriev I.V."/>
            <person name="Miller A.N."/>
            <person name="O'Donnell K."/>
            <person name="Stajich J.E."/>
            <person name="Bonito G."/>
        </authorList>
    </citation>
    <scope>NUCLEOTIDE SEQUENCE</scope>
    <source>
        <strain evidence="1">NVP1</strain>
    </source>
</reference>
<dbReference type="EMBL" id="JAAAUY010002069">
    <property type="protein sequence ID" value="KAF9315564.1"/>
    <property type="molecule type" value="Genomic_DNA"/>
</dbReference>